<dbReference type="SUPFAM" id="SSF52402">
    <property type="entry name" value="Adenine nucleotide alpha hydrolases-like"/>
    <property type="match status" value="1"/>
</dbReference>
<dbReference type="InterPro" id="IPR050128">
    <property type="entry name" value="Sulfate_adenylyltrnsfr_sub2"/>
</dbReference>
<dbReference type="PANTHER" id="PTHR43196:SF2">
    <property type="entry name" value="PHOSPHOADENOSINE PHOSPHOSULFATE REDUCTASE"/>
    <property type="match status" value="1"/>
</dbReference>
<dbReference type="GO" id="GO:0016740">
    <property type="term" value="F:transferase activity"/>
    <property type="evidence" value="ECO:0007669"/>
    <property type="project" value="UniProtKB-KW"/>
</dbReference>
<dbReference type="Pfam" id="PF01507">
    <property type="entry name" value="PAPS_reduct"/>
    <property type="match status" value="1"/>
</dbReference>
<dbReference type="InterPro" id="IPR014729">
    <property type="entry name" value="Rossmann-like_a/b/a_fold"/>
</dbReference>
<dbReference type="InterPro" id="IPR002500">
    <property type="entry name" value="PAPS_reduct_dom"/>
</dbReference>
<keyword evidence="2" id="KW-0808">Transferase</keyword>
<organism evidence="2">
    <name type="scientific">uncultured Caudovirales phage</name>
    <dbReference type="NCBI Taxonomy" id="2100421"/>
    <lineage>
        <taxon>Viruses</taxon>
        <taxon>Duplodnaviria</taxon>
        <taxon>Heunggongvirae</taxon>
        <taxon>Uroviricota</taxon>
        <taxon>Caudoviricetes</taxon>
        <taxon>Peduoviridae</taxon>
        <taxon>Maltschvirus</taxon>
        <taxon>Maltschvirus maltsch</taxon>
    </lineage>
</organism>
<feature type="domain" description="Phosphoadenosine phosphosulphate reductase" evidence="1">
    <location>
        <begin position="4"/>
        <end position="177"/>
    </location>
</feature>
<gene>
    <name evidence="2" type="ORF">UFOVP155_18</name>
</gene>
<accession>A0A6J7WCM2</accession>
<name>A0A6J7WCM2_9CAUD</name>
<evidence type="ECO:0000313" key="2">
    <source>
        <dbReference type="EMBL" id="CAB5170335.1"/>
    </source>
</evidence>
<dbReference type="EMBL" id="LR798203">
    <property type="protein sequence ID" value="CAB5170335.1"/>
    <property type="molecule type" value="Genomic_DNA"/>
</dbReference>
<proteinExistence type="predicted"/>
<sequence>MKILQFSGGKDSLACLYLLKREWNTLNVVWVNSGAAYDETLEYMKYWRAKLPNFIEVIGNQPQQIAEEGWPSDIVPINDTTFGRNFIESDRPKIQSYLNCCANNIWHPMVNFIKTAGVTHIIRGQRDADDRRSSIKNGDIIDGIKYDFPIYHWSDSEVFSFLKYEGAYIPDYYSKGEKTGRDCWDCTAYLEENKARINNLPSDKRDIVCGRIEKIRAAIMDSALGSWES</sequence>
<reference evidence="2" key="1">
    <citation type="submission" date="2020-05" db="EMBL/GenBank/DDBJ databases">
        <authorList>
            <person name="Chiriac C."/>
            <person name="Salcher M."/>
            <person name="Ghai R."/>
            <person name="Kavagutti S V."/>
        </authorList>
    </citation>
    <scope>NUCLEOTIDE SEQUENCE</scope>
</reference>
<dbReference type="Gene3D" id="3.40.50.620">
    <property type="entry name" value="HUPs"/>
    <property type="match status" value="1"/>
</dbReference>
<dbReference type="PANTHER" id="PTHR43196">
    <property type="entry name" value="SULFATE ADENYLYLTRANSFERASE SUBUNIT 2"/>
    <property type="match status" value="1"/>
</dbReference>
<evidence type="ECO:0000259" key="1">
    <source>
        <dbReference type="Pfam" id="PF01507"/>
    </source>
</evidence>
<protein>
    <submittedName>
        <fullName evidence="2">CysH 3'-phosphoadenosine 5'-phosphosulfate sulfotransferase (PAPS reductase)/FAD synthetase and related enzymes</fullName>
    </submittedName>
</protein>